<evidence type="ECO:0000313" key="7">
    <source>
        <dbReference type="Proteomes" id="UP000678679"/>
    </source>
</evidence>
<evidence type="ECO:0000259" key="5">
    <source>
        <dbReference type="Pfam" id="PF00150"/>
    </source>
</evidence>
<organism evidence="6 7">
    <name type="scientific">Flammeovirga yaeyamensis</name>
    <dbReference type="NCBI Taxonomy" id="367791"/>
    <lineage>
        <taxon>Bacteria</taxon>
        <taxon>Pseudomonadati</taxon>
        <taxon>Bacteroidota</taxon>
        <taxon>Cytophagia</taxon>
        <taxon>Cytophagales</taxon>
        <taxon>Flammeovirgaceae</taxon>
        <taxon>Flammeovirga</taxon>
    </lineage>
</organism>
<dbReference type="RefSeq" id="WP_215585938.1">
    <property type="nucleotide sequence ID" value="NZ_CP076133.1"/>
</dbReference>
<reference evidence="6 7" key="1">
    <citation type="submission" date="2021-05" db="EMBL/GenBank/DDBJ databases">
        <title>Comparative genomic studies on the polysaccharide-degrading batcterial strains of the Flammeovirga genus.</title>
        <authorList>
            <person name="Zewei F."/>
            <person name="Zheng Z."/>
            <person name="Yu L."/>
            <person name="Ruyue G."/>
            <person name="Yanhong M."/>
            <person name="Yuanyuan C."/>
            <person name="Jingyan G."/>
            <person name="Wenjun H."/>
        </authorList>
    </citation>
    <scope>NUCLEOTIDE SEQUENCE [LARGE SCALE GENOMIC DNA]</scope>
    <source>
        <strain evidence="6 7">NBRC:100898</strain>
    </source>
</reference>
<dbReference type="Gene3D" id="3.20.20.80">
    <property type="entry name" value="Glycosidases"/>
    <property type="match status" value="1"/>
</dbReference>
<protein>
    <submittedName>
        <fullName evidence="6">DUF4493 domain-containing protein</fullName>
    </submittedName>
</protein>
<dbReference type="PANTHER" id="PTHR34142">
    <property type="entry name" value="ENDO-BETA-1,4-GLUCANASE A"/>
    <property type="match status" value="1"/>
</dbReference>
<dbReference type="InterPro" id="IPR027840">
    <property type="entry name" value="DUF4493"/>
</dbReference>
<feature type="signal peptide" evidence="4">
    <location>
        <begin position="1"/>
        <end position="21"/>
    </location>
</feature>
<dbReference type="AlphaFoldDB" id="A0AAX1NBQ9"/>
<keyword evidence="2 3" id="KW-0326">Glycosidase</keyword>
<dbReference type="SUPFAM" id="SSF51445">
    <property type="entry name" value="(Trans)glycosidases"/>
    <property type="match status" value="1"/>
</dbReference>
<accession>A0AAX1NBQ9</accession>
<dbReference type="EMBL" id="CP076133">
    <property type="protein sequence ID" value="QWG05004.1"/>
    <property type="molecule type" value="Genomic_DNA"/>
</dbReference>
<keyword evidence="7" id="KW-1185">Reference proteome</keyword>
<keyword evidence="1 3" id="KW-0378">Hydrolase</keyword>
<evidence type="ECO:0000256" key="4">
    <source>
        <dbReference type="SAM" id="SignalP"/>
    </source>
</evidence>
<dbReference type="GO" id="GO:0009251">
    <property type="term" value="P:glucan catabolic process"/>
    <property type="evidence" value="ECO:0007669"/>
    <property type="project" value="TreeGrafter"/>
</dbReference>
<dbReference type="Proteomes" id="UP000678679">
    <property type="component" value="Chromosome 2"/>
</dbReference>
<dbReference type="InterPro" id="IPR001547">
    <property type="entry name" value="Glyco_hydro_5"/>
</dbReference>
<feature type="chain" id="PRO_5043824786" evidence="4">
    <location>
        <begin position="22"/>
        <end position="565"/>
    </location>
</feature>
<evidence type="ECO:0000313" key="6">
    <source>
        <dbReference type="EMBL" id="QWG05004.1"/>
    </source>
</evidence>
<dbReference type="PANTHER" id="PTHR34142:SF1">
    <property type="entry name" value="GLYCOSIDE HYDROLASE FAMILY 5 DOMAIN-CONTAINING PROTEIN"/>
    <property type="match status" value="1"/>
</dbReference>
<dbReference type="InterPro" id="IPR017853">
    <property type="entry name" value="GH"/>
</dbReference>
<dbReference type="KEGG" id="fya:KMW28_21515"/>
<evidence type="ECO:0000256" key="3">
    <source>
        <dbReference type="RuleBase" id="RU361153"/>
    </source>
</evidence>
<comment type="similarity">
    <text evidence="3">Belongs to the glycosyl hydrolase 5 (cellulase A) family.</text>
</comment>
<dbReference type="GO" id="GO:0004553">
    <property type="term" value="F:hydrolase activity, hydrolyzing O-glycosyl compounds"/>
    <property type="evidence" value="ECO:0007669"/>
    <property type="project" value="InterPro"/>
</dbReference>
<dbReference type="Pfam" id="PF14900">
    <property type="entry name" value="DUF4493"/>
    <property type="match status" value="1"/>
</dbReference>
<keyword evidence="4" id="KW-0732">Signal</keyword>
<name>A0AAX1NBQ9_9BACT</name>
<evidence type="ECO:0000256" key="1">
    <source>
        <dbReference type="ARBA" id="ARBA00022801"/>
    </source>
</evidence>
<proteinExistence type="inferred from homology"/>
<sequence>MKLNMITNLLLLLFCITGCSSNDSPLVEEEGGKGKLSLTVNINQSVDEVANARKLSTNDVKISIVDSDGQTVEEYASSSSIPEEIELTSGVYKAVGSSNSTNQFGFEDPQYGGTSDDFAIETAQLTSTTLECKLQNTKVTVEYSDLVKNQFSDYSSIVKSSFGELSFEKEETRAAYFRASGNLTVKSTVGTGAALQNVEFVIENIQPQTHYKVTVDVESGSGKIVVTVDTSLVDGGEHSIIVTPIQGEARPDYNTSIGFFIKEGKLYDSNGMEFIPRGVNNAHFWFDSGNRHYAFDALSPIAAYYSNSVRMVWQTNYQSNSWSDIEEATTLKRMFDEALRLGLVPMIELHDVTGDESKENLLKMAEFYVRPDILSVMKEYESVLLINIANEWSGKDTIYRDAYIEAITMMRNAGLKHTIVIDGSGWGQDMTPIFDYGQEILNHDPQKNILFSVHMYENYRNESTITTNLEKAVDMKLPLIVGEFGFQHGGTADNPIQIPYTHILSECERLGLGWYAWSWKGNSGGVEYLDLSTDWEGTTLSDWGSGIVNDVNGLKNTAKKVSVIN</sequence>
<dbReference type="Pfam" id="PF00150">
    <property type="entry name" value="Cellulase"/>
    <property type="match status" value="1"/>
</dbReference>
<gene>
    <name evidence="6" type="ORF">KMW28_21515</name>
</gene>
<evidence type="ECO:0000256" key="2">
    <source>
        <dbReference type="ARBA" id="ARBA00023295"/>
    </source>
</evidence>
<feature type="domain" description="Glycoside hydrolase family 5" evidence="5">
    <location>
        <begin position="268"/>
        <end position="523"/>
    </location>
</feature>